<organism evidence="3 4">
    <name type="scientific">Candidatus Magasanikbacteria bacterium CG10_big_fil_rev_8_21_14_0_10_43_6</name>
    <dbReference type="NCBI Taxonomy" id="1974650"/>
    <lineage>
        <taxon>Bacteria</taxon>
        <taxon>Candidatus Magasanikiibacteriota</taxon>
    </lineage>
</organism>
<feature type="non-terminal residue" evidence="3">
    <location>
        <position position="1"/>
    </location>
</feature>
<evidence type="ECO:0000256" key="1">
    <source>
        <dbReference type="ARBA" id="ARBA00022679"/>
    </source>
</evidence>
<feature type="domain" description="Glycosyl transferase family 1" evidence="2">
    <location>
        <begin position="2"/>
        <end position="47"/>
    </location>
</feature>
<keyword evidence="1 3" id="KW-0808">Transferase</keyword>
<protein>
    <submittedName>
        <fullName evidence="3">Glycosyltransferase family 1 protein</fullName>
    </submittedName>
</protein>
<dbReference type="Gene3D" id="3.40.50.2000">
    <property type="entry name" value="Glycogen Phosphorylase B"/>
    <property type="match status" value="1"/>
</dbReference>
<dbReference type="GO" id="GO:0016757">
    <property type="term" value="F:glycosyltransferase activity"/>
    <property type="evidence" value="ECO:0007669"/>
    <property type="project" value="InterPro"/>
</dbReference>
<comment type="caution">
    <text evidence="3">The sequence shown here is derived from an EMBL/GenBank/DDBJ whole genome shotgun (WGS) entry which is preliminary data.</text>
</comment>
<dbReference type="GO" id="GO:0009103">
    <property type="term" value="P:lipopolysaccharide biosynthetic process"/>
    <property type="evidence" value="ECO:0007669"/>
    <property type="project" value="TreeGrafter"/>
</dbReference>
<evidence type="ECO:0000259" key="2">
    <source>
        <dbReference type="Pfam" id="PF00534"/>
    </source>
</evidence>
<dbReference type="Proteomes" id="UP000229362">
    <property type="component" value="Unassembled WGS sequence"/>
</dbReference>
<dbReference type="SUPFAM" id="SSF53756">
    <property type="entry name" value="UDP-Glycosyltransferase/glycogen phosphorylase"/>
    <property type="match status" value="1"/>
</dbReference>
<name>A0A2M6W0L0_9BACT</name>
<gene>
    <name evidence="3" type="ORF">COU33_03740</name>
</gene>
<dbReference type="AlphaFoldDB" id="A0A2M6W0L0"/>
<reference evidence="4" key="1">
    <citation type="submission" date="2017-09" db="EMBL/GenBank/DDBJ databases">
        <title>Depth-based differentiation of microbial function through sediment-hosted aquifers and enrichment of novel symbionts in the deep terrestrial subsurface.</title>
        <authorList>
            <person name="Probst A.J."/>
            <person name="Ladd B."/>
            <person name="Jarett J.K."/>
            <person name="Geller-Mcgrath D.E."/>
            <person name="Sieber C.M.K."/>
            <person name="Emerson J.B."/>
            <person name="Anantharaman K."/>
            <person name="Thomas B.C."/>
            <person name="Malmstrom R."/>
            <person name="Stieglmeier M."/>
            <person name="Klingl A."/>
            <person name="Woyke T."/>
            <person name="Ryan C.M."/>
            <person name="Banfield J.F."/>
        </authorList>
    </citation>
    <scope>NUCLEOTIDE SEQUENCE [LARGE SCALE GENOMIC DNA]</scope>
</reference>
<dbReference type="EMBL" id="PFBZ01000159">
    <property type="protein sequence ID" value="PIT86343.1"/>
    <property type="molecule type" value="Genomic_DNA"/>
</dbReference>
<dbReference type="InterPro" id="IPR001296">
    <property type="entry name" value="Glyco_trans_1"/>
</dbReference>
<dbReference type="PANTHER" id="PTHR46401">
    <property type="entry name" value="GLYCOSYLTRANSFERASE WBBK-RELATED"/>
    <property type="match status" value="1"/>
</dbReference>
<sequence>SIIYTGFVPDEELATLYAESHAYIFLSLYEGFGLPPLEALSAKVPVV</sequence>
<feature type="non-terminal residue" evidence="3">
    <location>
        <position position="47"/>
    </location>
</feature>
<dbReference type="PANTHER" id="PTHR46401:SF2">
    <property type="entry name" value="GLYCOSYLTRANSFERASE WBBK-RELATED"/>
    <property type="match status" value="1"/>
</dbReference>
<evidence type="ECO:0000313" key="3">
    <source>
        <dbReference type="EMBL" id="PIT86343.1"/>
    </source>
</evidence>
<accession>A0A2M6W0L0</accession>
<evidence type="ECO:0000313" key="4">
    <source>
        <dbReference type="Proteomes" id="UP000229362"/>
    </source>
</evidence>
<proteinExistence type="predicted"/>
<dbReference type="Pfam" id="PF00534">
    <property type="entry name" value="Glycos_transf_1"/>
    <property type="match status" value="1"/>
</dbReference>